<dbReference type="OrthoDB" id="9802553at2"/>
<protein>
    <recommendedName>
        <fullName evidence="4">Flagellar hook-associated protein 1</fullName>
    </recommendedName>
</protein>
<dbReference type="InterPro" id="IPR001444">
    <property type="entry name" value="Flag_bb_rod_N"/>
</dbReference>
<dbReference type="GO" id="GO:0005198">
    <property type="term" value="F:structural molecule activity"/>
    <property type="evidence" value="ECO:0007669"/>
    <property type="project" value="InterPro"/>
</dbReference>
<dbReference type="InterPro" id="IPR002371">
    <property type="entry name" value="FlgK"/>
</dbReference>
<dbReference type="InterPro" id="IPR010930">
    <property type="entry name" value="Flg_bb/hook_C_dom"/>
</dbReference>
<dbReference type="GO" id="GO:0005576">
    <property type="term" value="C:extracellular region"/>
    <property type="evidence" value="ECO:0007669"/>
    <property type="project" value="UniProtKB-SubCell"/>
</dbReference>
<dbReference type="PRINTS" id="PR01005">
    <property type="entry name" value="FLGHOOKAP1"/>
</dbReference>
<evidence type="ECO:0000313" key="10">
    <source>
        <dbReference type="EMBL" id="SFF29369.1"/>
    </source>
</evidence>
<keyword evidence="6" id="KW-0975">Bacterial flagellum</keyword>
<keyword evidence="11" id="KW-1185">Reference proteome</keyword>
<evidence type="ECO:0000259" key="8">
    <source>
        <dbReference type="Pfam" id="PF06429"/>
    </source>
</evidence>
<sequence length="673" mass="70240">MSLLNVGGRALLANQVALQTAGHNIANVNVPGYSRQTVSMRTVPGQFTGGGYIGQGVDMDTVQRNYNELLTKQAAAAGSVQQADSIRAQRLAQVQDIFKGGTSGLGASITDMMNSLADVVAAPSDITARTVTLTRLNEMAGRIRSASDQLGEVRYSSVQQLNGDMDKINSLAKSVADVNEQIARTKGNGQTPNDLLDTRDQLIRELNQYVQTTQVAADDGTVGLFVAGSQPLVLGTVATSLSVQESSQFPGSGQMRMYFNRPGAAPVELDEGMLGGGEASGLLRFVNNDLAESSNLLGRMAQGISMSMNAQQKLGLSLDGVPGKALLTQQTSAQAYTTGSAQGVVNFADPTRFAASNYEVRFSTPPAGQVVRLSDGQATSFTDLTDLSSKTIDGLKFNLTTAGTAGERVLFQPFATAASNLQASIYSPRDLAVANPINASMGTSNAGSMQLAALKATGRQRDATTGQIVSTGTLNLPPSPTAPATTGGGVKLSFVAGPPSGYTVSGTTTRPLSVDPTAAYTPGVTVVPYTSGQPIEIDGWAITLQGAPKDGDTVTVGNSRDAQYGDAFTRNAGNGKALMDLRDVKMFDDSTLSDGYASLMAQVGTRTQSAQYAANLSTSIAKNLEADRTAVSGVNLDEEAGKLIQYQQAYQASAKVLQIAQNVFDSLIQTMGR</sequence>
<evidence type="ECO:0000256" key="2">
    <source>
        <dbReference type="ARBA" id="ARBA00004613"/>
    </source>
</evidence>
<dbReference type="STRING" id="1177982.SAMN04489711_12355"/>
<proteinExistence type="inferred from homology"/>
<keyword evidence="10" id="KW-0969">Cilium</keyword>
<name>A0A1I2HI62_9BURK</name>
<dbReference type="Pfam" id="PF00460">
    <property type="entry name" value="Flg_bb_rod"/>
    <property type="match status" value="1"/>
</dbReference>
<dbReference type="GO" id="GO:0044780">
    <property type="term" value="P:bacterial-type flagellum assembly"/>
    <property type="evidence" value="ECO:0007669"/>
    <property type="project" value="InterPro"/>
</dbReference>
<evidence type="ECO:0000256" key="6">
    <source>
        <dbReference type="ARBA" id="ARBA00023143"/>
    </source>
</evidence>
<comment type="similarity">
    <text evidence="3">Belongs to the flagella basal body rod proteins family.</text>
</comment>
<evidence type="ECO:0000256" key="5">
    <source>
        <dbReference type="ARBA" id="ARBA00022525"/>
    </source>
</evidence>
<feature type="domain" description="Flagellar basal-body/hook protein C-terminal" evidence="8">
    <location>
        <begin position="631"/>
        <end position="669"/>
    </location>
</feature>
<feature type="domain" description="Flagellar basal body rod protein N-terminal" evidence="7">
    <location>
        <begin position="4"/>
        <end position="33"/>
    </location>
</feature>
<keyword evidence="10" id="KW-0282">Flagellum</keyword>
<accession>A0A1I2HI62</accession>
<dbReference type="RefSeq" id="WP_092942117.1">
    <property type="nucleotide sequence ID" value="NZ_FONX01000023.1"/>
</dbReference>
<dbReference type="Pfam" id="PF22638">
    <property type="entry name" value="FlgK_D1"/>
    <property type="match status" value="1"/>
</dbReference>
<reference evidence="11" key="1">
    <citation type="submission" date="2016-10" db="EMBL/GenBank/DDBJ databases">
        <authorList>
            <person name="Varghese N."/>
            <person name="Submissions S."/>
        </authorList>
    </citation>
    <scope>NUCLEOTIDE SEQUENCE [LARGE SCALE GENOMIC DNA]</scope>
    <source>
        <strain evidence="11">DSM 27981</strain>
    </source>
</reference>
<evidence type="ECO:0000256" key="4">
    <source>
        <dbReference type="ARBA" id="ARBA00016244"/>
    </source>
</evidence>
<keyword evidence="5" id="KW-0964">Secreted</keyword>
<dbReference type="AlphaFoldDB" id="A0A1I2HI62"/>
<evidence type="ECO:0000256" key="1">
    <source>
        <dbReference type="ARBA" id="ARBA00004365"/>
    </source>
</evidence>
<dbReference type="GO" id="GO:0009424">
    <property type="term" value="C:bacterial-type flagellum hook"/>
    <property type="evidence" value="ECO:0007669"/>
    <property type="project" value="InterPro"/>
</dbReference>
<gene>
    <name evidence="10" type="ORF">SAMN04489711_12355</name>
</gene>
<evidence type="ECO:0000259" key="7">
    <source>
        <dbReference type="Pfam" id="PF00460"/>
    </source>
</evidence>
<comment type="subcellular location">
    <subcellularLocation>
        <location evidence="1">Bacterial flagellum</location>
    </subcellularLocation>
    <subcellularLocation>
        <location evidence="2">Secreted</location>
    </subcellularLocation>
</comment>
<dbReference type="PANTHER" id="PTHR30033:SF1">
    <property type="entry name" value="FLAGELLAR HOOK-ASSOCIATED PROTEIN 1"/>
    <property type="match status" value="1"/>
</dbReference>
<feature type="domain" description="Flagellar hook-associated protein FlgK helical" evidence="9">
    <location>
        <begin position="91"/>
        <end position="326"/>
    </location>
</feature>
<keyword evidence="10" id="KW-0966">Cell projection</keyword>
<dbReference type="Pfam" id="PF06429">
    <property type="entry name" value="Flg_bbr_C"/>
    <property type="match status" value="1"/>
</dbReference>
<dbReference type="PANTHER" id="PTHR30033">
    <property type="entry name" value="FLAGELLAR HOOK-ASSOCIATED PROTEIN 1"/>
    <property type="match status" value="1"/>
</dbReference>
<dbReference type="NCBIfam" id="TIGR02492">
    <property type="entry name" value="flgK_ends"/>
    <property type="match status" value="1"/>
</dbReference>
<dbReference type="InterPro" id="IPR053927">
    <property type="entry name" value="FlgK_helical"/>
</dbReference>
<evidence type="ECO:0000313" key="11">
    <source>
        <dbReference type="Proteomes" id="UP000199119"/>
    </source>
</evidence>
<organism evidence="10 11">
    <name type="scientific">Paracidovorax wautersii</name>
    <dbReference type="NCBI Taxonomy" id="1177982"/>
    <lineage>
        <taxon>Bacteria</taxon>
        <taxon>Pseudomonadati</taxon>
        <taxon>Pseudomonadota</taxon>
        <taxon>Betaproteobacteria</taxon>
        <taxon>Burkholderiales</taxon>
        <taxon>Comamonadaceae</taxon>
        <taxon>Paracidovorax</taxon>
    </lineage>
</organism>
<dbReference type="Proteomes" id="UP000199119">
    <property type="component" value="Unassembled WGS sequence"/>
</dbReference>
<dbReference type="SUPFAM" id="SSF64518">
    <property type="entry name" value="Phase 1 flagellin"/>
    <property type="match status" value="2"/>
</dbReference>
<dbReference type="EMBL" id="FONX01000023">
    <property type="protein sequence ID" value="SFF29369.1"/>
    <property type="molecule type" value="Genomic_DNA"/>
</dbReference>
<evidence type="ECO:0000256" key="3">
    <source>
        <dbReference type="ARBA" id="ARBA00009677"/>
    </source>
</evidence>
<evidence type="ECO:0000259" key="9">
    <source>
        <dbReference type="Pfam" id="PF22638"/>
    </source>
</evidence>